<accession>A0ACC0PQS7</accession>
<protein>
    <submittedName>
        <fullName evidence="1">Uncharacterized protein</fullName>
    </submittedName>
</protein>
<gene>
    <name evidence="1" type="ORF">RHMOL_Rhmol02G0166900</name>
</gene>
<evidence type="ECO:0000313" key="1">
    <source>
        <dbReference type="EMBL" id="KAI8568040.1"/>
    </source>
</evidence>
<comment type="caution">
    <text evidence="1">The sequence shown here is derived from an EMBL/GenBank/DDBJ whole genome shotgun (WGS) entry which is preliminary data.</text>
</comment>
<sequence length="73" mass="8453">MGFHPTPIVDQSSLNHWEGEWNAAHVDPLDDLSLFMLFHQSEPVVLKEKAEEYVWDPQPDATQLAWSQNFNMS</sequence>
<evidence type="ECO:0000313" key="2">
    <source>
        <dbReference type="Proteomes" id="UP001062846"/>
    </source>
</evidence>
<keyword evidence="2" id="KW-1185">Reference proteome</keyword>
<proteinExistence type="predicted"/>
<dbReference type="EMBL" id="CM046389">
    <property type="protein sequence ID" value="KAI8568040.1"/>
    <property type="molecule type" value="Genomic_DNA"/>
</dbReference>
<reference evidence="1" key="1">
    <citation type="submission" date="2022-02" db="EMBL/GenBank/DDBJ databases">
        <title>Plant Genome Project.</title>
        <authorList>
            <person name="Zhang R.-G."/>
        </authorList>
    </citation>
    <scope>NUCLEOTIDE SEQUENCE</scope>
    <source>
        <strain evidence="1">AT1</strain>
    </source>
</reference>
<name>A0ACC0PQS7_RHOML</name>
<organism evidence="1 2">
    <name type="scientific">Rhododendron molle</name>
    <name type="common">Chinese azalea</name>
    <name type="synonym">Azalea mollis</name>
    <dbReference type="NCBI Taxonomy" id="49168"/>
    <lineage>
        <taxon>Eukaryota</taxon>
        <taxon>Viridiplantae</taxon>
        <taxon>Streptophyta</taxon>
        <taxon>Embryophyta</taxon>
        <taxon>Tracheophyta</taxon>
        <taxon>Spermatophyta</taxon>
        <taxon>Magnoliopsida</taxon>
        <taxon>eudicotyledons</taxon>
        <taxon>Gunneridae</taxon>
        <taxon>Pentapetalae</taxon>
        <taxon>asterids</taxon>
        <taxon>Ericales</taxon>
        <taxon>Ericaceae</taxon>
        <taxon>Ericoideae</taxon>
        <taxon>Rhodoreae</taxon>
        <taxon>Rhododendron</taxon>
    </lineage>
</organism>
<dbReference type="Proteomes" id="UP001062846">
    <property type="component" value="Chromosome 2"/>
</dbReference>